<evidence type="ECO:0000256" key="2">
    <source>
        <dbReference type="ARBA" id="ARBA00017940"/>
    </source>
</evidence>
<protein>
    <recommendedName>
        <fullName evidence="2">Antitoxin ParD</fullName>
    </recommendedName>
</protein>
<comment type="caution">
    <text evidence="6">The sequence shown here is derived from an EMBL/GenBank/DDBJ whole genome shotgun (WGS) entry which is preliminary data.</text>
</comment>
<name>A0A1X3IYV3_ECOLX</name>
<dbReference type="InterPro" id="IPR010985">
    <property type="entry name" value="Ribbon_hlx_hlx"/>
</dbReference>
<dbReference type="InterPro" id="IPR038296">
    <property type="entry name" value="ParD_sf"/>
</dbReference>
<evidence type="ECO:0000313" key="6">
    <source>
        <dbReference type="EMBL" id="OSK93175.1"/>
    </source>
</evidence>
<organism evidence="6 7">
    <name type="scientific">Escherichia coli TA447</name>
    <dbReference type="NCBI Taxonomy" id="656447"/>
    <lineage>
        <taxon>Bacteria</taxon>
        <taxon>Pseudomonadati</taxon>
        <taxon>Pseudomonadota</taxon>
        <taxon>Gammaproteobacteria</taxon>
        <taxon>Enterobacterales</taxon>
        <taxon>Enterobacteriaceae</taxon>
        <taxon>Escherichia</taxon>
    </lineage>
</organism>
<feature type="region of interest" description="Disordered" evidence="5">
    <location>
        <begin position="78"/>
        <end position="100"/>
    </location>
</feature>
<evidence type="ECO:0000256" key="4">
    <source>
        <dbReference type="ARBA" id="ARBA00037106"/>
    </source>
</evidence>
<dbReference type="Pfam" id="PF03693">
    <property type="entry name" value="ParD_antitoxin"/>
    <property type="match status" value="1"/>
</dbReference>
<dbReference type="GO" id="GO:0006355">
    <property type="term" value="P:regulation of DNA-templated transcription"/>
    <property type="evidence" value="ECO:0007669"/>
    <property type="project" value="InterPro"/>
</dbReference>
<comment type="similarity">
    <text evidence="1">Belongs to the ParD antitoxin family.</text>
</comment>
<proteinExistence type="inferred from homology"/>
<dbReference type="AlphaFoldDB" id="A0A1X3IYV3"/>
<keyword evidence="3" id="KW-1277">Toxin-antitoxin system</keyword>
<sequence length="100" mass="11033">MLSSNSVLSYSVRFTMRTTQQFSITLTNEMADMVRARVASGAYASESEVIREGLRALNERDKAIEAWLTHSAAPSLDSIRENPNNGRSISQVRAAIRSGK</sequence>
<comment type="function">
    <text evidence="4">Antitoxin component of a type II toxin-antitoxin (TA) system. Neutralizes the effect of toxin ParE.</text>
</comment>
<dbReference type="NCBIfam" id="TIGR02606">
    <property type="entry name" value="antidote_CC2985"/>
    <property type="match status" value="1"/>
</dbReference>
<gene>
    <name evidence="6" type="ORF">ECXG_00008</name>
</gene>
<dbReference type="EMBL" id="ADIZ01000027">
    <property type="protein sequence ID" value="OSK93175.1"/>
    <property type="molecule type" value="Genomic_DNA"/>
</dbReference>
<dbReference type="PANTHER" id="PTHR36582">
    <property type="entry name" value="ANTITOXIN PARD"/>
    <property type="match status" value="1"/>
</dbReference>
<reference evidence="6 7" key="1">
    <citation type="submission" date="2010-04" db="EMBL/GenBank/DDBJ databases">
        <title>The Genome Sequence of Escherichia coli TA447.</title>
        <authorList>
            <consortium name="The Broad Institute Genome Sequencing Platform"/>
            <consortium name="The Broad Institute Genome Sequencing Center for Infectious Disease"/>
            <person name="Feldgarden M."/>
            <person name="Gordon D.M."/>
            <person name="Johnson J.R."/>
            <person name="Johnston B.D."/>
            <person name="Young S."/>
            <person name="Zeng Q."/>
            <person name="Koehrsen M."/>
            <person name="Alvarado L."/>
            <person name="Berlin A.M."/>
            <person name="Borenstein D."/>
            <person name="Chapman S.B."/>
            <person name="Chen Z."/>
            <person name="Engels R."/>
            <person name="Freedman E."/>
            <person name="Gellesch M."/>
            <person name="Goldberg J."/>
            <person name="Griggs A."/>
            <person name="Gujja S."/>
            <person name="Heilman E.R."/>
            <person name="Heiman D.I."/>
            <person name="Hepburn T.A."/>
            <person name="Howarth C."/>
            <person name="Jen D."/>
            <person name="Larson L."/>
            <person name="Mehta T."/>
            <person name="Park D."/>
            <person name="Pearson M."/>
            <person name="Richards J."/>
            <person name="Roberts A."/>
            <person name="Saif S."/>
            <person name="Shea T.D."/>
            <person name="Shenoy N."/>
            <person name="Sisk P."/>
            <person name="Stolte C."/>
            <person name="Sykes S.N."/>
            <person name="Walk T."/>
            <person name="White J."/>
            <person name="Yandava C."/>
            <person name="Haas B."/>
            <person name="Henn M.R."/>
            <person name="Nusbaum C."/>
            <person name="Birren B."/>
        </authorList>
    </citation>
    <scope>NUCLEOTIDE SEQUENCE [LARGE SCALE GENOMIC DNA]</scope>
    <source>
        <strain evidence="6 7">TA447</strain>
    </source>
</reference>
<accession>A0A1X3IYV3</accession>
<evidence type="ECO:0000256" key="3">
    <source>
        <dbReference type="ARBA" id="ARBA00022649"/>
    </source>
</evidence>
<evidence type="ECO:0000313" key="7">
    <source>
        <dbReference type="Proteomes" id="UP000193942"/>
    </source>
</evidence>
<dbReference type="SUPFAM" id="SSF47598">
    <property type="entry name" value="Ribbon-helix-helix"/>
    <property type="match status" value="1"/>
</dbReference>
<dbReference type="Proteomes" id="UP000193942">
    <property type="component" value="Unassembled WGS sequence"/>
</dbReference>
<evidence type="ECO:0000256" key="1">
    <source>
        <dbReference type="ARBA" id="ARBA00008580"/>
    </source>
</evidence>
<dbReference type="InterPro" id="IPR022789">
    <property type="entry name" value="ParD"/>
</dbReference>
<feature type="compositionally biased region" description="Polar residues" evidence="5">
    <location>
        <begin position="81"/>
        <end position="91"/>
    </location>
</feature>
<dbReference type="PANTHER" id="PTHR36582:SF2">
    <property type="entry name" value="ANTITOXIN PARD"/>
    <property type="match status" value="1"/>
</dbReference>
<evidence type="ECO:0000256" key="5">
    <source>
        <dbReference type="SAM" id="MobiDB-lite"/>
    </source>
</evidence>
<dbReference type="CDD" id="cd22231">
    <property type="entry name" value="RHH_NikR_HicB-like"/>
    <property type="match status" value="1"/>
</dbReference>
<dbReference type="Gene3D" id="6.10.10.120">
    <property type="entry name" value="Antitoxin ParD1-like"/>
    <property type="match status" value="1"/>
</dbReference>